<gene>
    <name evidence="1" type="ORF">EVG20_g10844</name>
</gene>
<evidence type="ECO:0000313" key="1">
    <source>
        <dbReference type="EMBL" id="TFY51770.1"/>
    </source>
</evidence>
<dbReference type="Proteomes" id="UP000298327">
    <property type="component" value="Unassembled WGS sequence"/>
</dbReference>
<organism evidence="1 2">
    <name type="scientific">Dentipellis fragilis</name>
    <dbReference type="NCBI Taxonomy" id="205917"/>
    <lineage>
        <taxon>Eukaryota</taxon>
        <taxon>Fungi</taxon>
        <taxon>Dikarya</taxon>
        <taxon>Basidiomycota</taxon>
        <taxon>Agaricomycotina</taxon>
        <taxon>Agaricomycetes</taxon>
        <taxon>Russulales</taxon>
        <taxon>Hericiaceae</taxon>
        <taxon>Dentipellis</taxon>
    </lineage>
</organism>
<accession>A0A4Y9XNT5</accession>
<dbReference type="AlphaFoldDB" id="A0A4Y9XNT5"/>
<keyword evidence="2" id="KW-1185">Reference proteome</keyword>
<reference evidence="1 2" key="1">
    <citation type="submission" date="2019-02" db="EMBL/GenBank/DDBJ databases">
        <title>Genome sequencing of the rare red list fungi Dentipellis fragilis.</title>
        <authorList>
            <person name="Buettner E."/>
            <person name="Kellner H."/>
        </authorList>
    </citation>
    <scope>NUCLEOTIDE SEQUENCE [LARGE SCALE GENOMIC DNA]</scope>
    <source>
        <strain evidence="1 2">DSM 105465</strain>
    </source>
</reference>
<protein>
    <submittedName>
        <fullName evidence="1">Uncharacterized protein</fullName>
    </submittedName>
</protein>
<dbReference type="OrthoDB" id="2749434at2759"/>
<sequence length="384" mass="43932">MIPSPTSRMKPPELKYGWRIGEKKLWALIKSQFPDAIQLSMSPELDDDGNEPDLPIEEFSRLHPDIDATFFSKALIDSILKYLDIPITKTSRSTVSVDYLCDSQGHPDIGLTVSSTWVGKVLDEPSYCKIKALVSPNEDAQWYLSYYHWQWERQVPKQAPKPKAAKKASTTVAAATATASDCQQDEAHTRGTKPYDRKHVFSQQPLERRKIPRYLIPLPSARVKPPELKYGWRIGEEKFWDLIHSHFQDAIQYSMFPELDDDGNEPDVPLEEGHLYIDSNATFFGLAIVDNILKYLDVKVTDAHRTLLIKMDYLCASQGKPDIGLVVASTYTNRALLEPYFSKLKNLVSPNEDAKWYLSYKNWQWRRQVPKQASKPKVAKKSSI</sequence>
<proteinExistence type="predicted"/>
<dbReference type="EMBL" id="SEOQ01001438">
    <property type="protein sequence ID" value="TFY51770.1"/>
    <property type="molecule type" value="Genomic_DNA"/>
</dbReference>
<name>A0A4Y9XNT5_9AGAM</name>
<evidence type="ECO:0000313" key="2">
    <source>
        <dbReference type="Proteomes" id="UP000298327"/>
    </source>
</evidence>
<comment type="caution">
    <text evidence="1">The sequence shown here is derived from an EMBL/GenBank/DDBJ whole genome shotgun (WGS) entry which is preliminary data.</text>
</comment>